<feature type="chain" id="PRO_5040045479" evidence="1">
    <location>
        <begin position="20"/>
        <end position="84"/>
    </location>
</feature>
<keyword evidence="4" id="KW-1185">Reference proteome</keyword>
<evidence type="ECO:0000313" key="4">
    <source>
        <dbReference type="Proteomes" id="UP000828390"/>
    </source>
</evidence>
<dbReference type="EMBL" id="JAIWYP010000012">
    <property type="protein sequence ID" value="KAH3724288.1"/>
    <property type="molecule type" value="Genomic_DNA"/>
</dbReference>
<accession>A0A9D4HMP2</accession>
<keyword evidence="1" id="KW-0732">Signal</keyword>
<reference evidence="2" key="2">
    <citation type="submission" date="2020-11" db="EMBL/GenBank/DDBJ databases">
        <authorList>
            <person name="McCartney M.A."/>
            <person name="Auch B."/>
            <person name="Kono T."/>
            <person name="Mallez S."/>
            <person name="Becker A."/>
            <person name="Gohl D.M."/>
            <person name="Silverstein K.A.T."/>
            <person name="Koren S."/>
            <person name="Bechman K.B."/>
            <person name="Herman A."/>
            <person name="Abrahante J.E."/>
            <person name="Garbe J."/>
        </authorList>
    </citation>
    <scope>NUCLEOTIDE SEQUENCE</scope>
    <source>
        <strain evidence="2">Duluth1</strain>
        <tissue evidence="2">Whole animal</tissue>
    </source>
</reference>
<proteinExistence type="predicted"/>
<sequence length="84" mass="9414">MKFALQICIFAATLCIIAAYWIDPADMDDNDVLSAFRTVKRKACASYSMICLPDSEYAFAKCCPGLSCFCNLWQTHCKCRVKLG</sequence>
<reference evidence="2" key="1">
    <citation type="journal article" date="2019" name="bioRxiv">
        <title>The Genome of the Zebra Mussel, Dreissena polymorpha: A Resource for Invasive Species Research.</title>
        <authorList>
            <person name="McCartney M.A."/>
            <person name="Auch B."/>
            <person name="Kono T."/>
            <person name="Mallez S."/>
            <person name="Zhang Y."/>
            <person name="Obille A."/>
            <person name="Becker A."/>
            <person name="Abrahante J.E."/>
            <person name="Garbe J."/>
            <person name="Badalamenti J.P."/>
            <person name="Herman A."/>
            <person name="Mangelson H."/>
            <person name="Liachko I."/>
            <person name="Sullivan S."/>
            <person name="Sone E.D."/>
            <person name="Koren S."/>
            <person name="Silverstein K.A.T."/>
            <person name="Beckman K.B."/>
            <person name="Gohl D.M."/>
        </authorList>
    </citation>
    <scope>NUCLEOTIDE SEQUENCE</scope>
    <source>
        <strain evidence="2">Duluth1</strain>
        <tissue evidence="2">Whole animal</tissue>
    </source>
</reference>
<dbReference type="EMBL" id="JAIWYP010000012">
    <property type="protein sequence ID" value="KAH3724210.1"/>
    <property type="molecule type" value="Genomic_DNA"/>
</dbReference>
<evidence type="ECO:0000313" key="3">
    <source>
        <dbReference type="EMBL" id="KAH3724288.1"/>
    </source>
</evidence>
<evidence type="ECO:0000256" key="1">
    <source>
        <dbReference type="SAM" id="SignalP"/>
    </source>
</evidence>
<comment type="caution">
    <text evidence="2">The sequence shown here is derived from an EMBL/GenBank/DDBJ whole genome shotgun (WGS) entry which is preliminary data.</text>
</comment>
<dbReference type="AlphaFoldDB" id="A0A9D4HMP2"/>
<organism evidence="2 4">
    <name type="scientific">Dreissena polymorpha</name>
    <name type="common">Zebra mussel</name>
    <name type="synonym">Mytilus polymorpha</name>
    <dbReference type="NCBI Taxonomy" id="45954"/>
    <lineage>
        <taxon>Eukaryota</taxon>
        <taxon>Metazoa</taxon>
        <taxon>Spiralia</taxon>
        <taxon>Lophotrochozoa</taxon>
        <taxon>Mollusca</taxon>
        <taxon>Bivalvia</taxon>
        <taxon>Autobranchia</taxon>
        <taxon>Heteroconchia</taxon>
        <taxon>Euheterodonta</taxon>
        <taxon>Imparidentia</taxon>
        <taxon>Neoheterodontei</taxon>
        <taxon>Myida</taxon>
        <taxon>Dreissenoidea</taxon>
        <taxon>Dreissenidae</taxon>
        <taxon>Dreissena</taxon>
    </lineage>
</organism>
<evidence type="ECO:0000313" key="2">
    <source>
        <dbReference type="EMBL" id="KAH3724210.1"/>
    </source>
</evidence>
<gene>
    <name evidence="2" type="ORF">DPMN_050024</name>
    <name evidence="3" type="ORF">DPMN_050104</name>
</gene>
<protein>
    <submittedName>
        <fullName evidence="2">Uncharacterized protein</fullName>
    </submittedName>
</protein>
<name>A0A9D4HMP2_DREPO</name>
<feature type="signal peptide" evidence="1">
    <location>
        <begin position="1"/>
        <end position="19"/>
    </location>
</feature>
<dbReference type="Proteomes" id="UP000828390">
    <property type="component" value="Unassembled WGS sequence"/>
</dbReference>